<accession>A0A5C5R879</accession>
<keyword evidence="3" id="KW-1185">Reference proteome</keyword>
<evidence type="ECO:0000313" key="3">
    <source>
        <dbReference type="Proteomes" id="UP000317291"/>
    </source>
</evidence>
<dbReference type="Proteomes" id="UP000317291">
    <property type="component" value="Unassembled WGS sequence"/>
</dbReference>
<dbReference type="EMBL" id="VIGW01000005">
    <property type="protein sequence ID" value="TWS19160.1"/>
    <property type="molecule type" value="Genomic_DNA"/>
</dbReference>
<comment type="caution">
    <text evidence="2">The sequence shown here is derived from an EMBL/GenBank/DDBJ whole genome shotgun (WGS) entry which is preliminary data.</text>
</comment>
<dbReference type="Pfam" id="PF11203">
    <property type="entry name" value="EccE"/>
    <property type="match status" value="1"/>
</dbReference>
<reference evidence="2 3" key="1">
    <citation type="submission" date="2019-06" db="EMBL/GenBank/DDBJ databases">
        <title>Tsukamurella conjunctivitidis sp. nov., Tsukamurella assacharolytica sp. nov. and Tsukamurella sputae sp. nov. isolated from patients with conjunctivitis, bacteraemia (lymphoma) and respiratory infection (sputum) in Hong Kong.</title>
        <authorList>
            <person name="Teng J.L.L."/>
            <person name="Lee H.H."/>
            <person name="Fong J.Y.H."/>
            <person name="Fok K.M.N."/>
            <person name="Lau S.K.P."/>
            <person name="Woo P.C.Y."/>
        </authorList>
    </citation>
    <scope>NUCLEOTIDE SEQUENCE [LARGE SCALE GENOMIC DNA]</scope>
    <source>
        <strain evidence="2 3">HKU71</strain>
    </source>
</reference>
<protein>
    <recommendedName>
        <fullName evidence="1">Type VII secretion system protein EccE domain-containing protein</fullName>
    </recommendedName>
</protein>
<organism evidence="2 3">
    <name type="scientific">Tsukamurella asaccharolytica</name>
    <dbReference type="NCBI Taxonomy" id="2592067"/>
    <lineage>
        <taxon>Bacteria</taxon>
        <taxon>Bacillati</taxon>
        <taxon>Actinomycetota</taxon>
        <taxon>Actinomycetes</taxon>
        <taxon>Mycobacteriales</taxon>
        <taxon>Tsukamurellaceae</taxon>
        <taxon>Tsukamurella</taxon>
    </lineage>
</organism>
<name>A0A5C5R879_9ACTN</name>
<proteinExistence type="predicted"/>
<dbReference type="AlphaFoldDB" id="A0A5C5R879"/>
<sequence>MNRYPLTCARVVNCFLMTPSPKVRCVRFPRSGRPDAQSTVLSRTAARFGGDGPTIDGGAHMEQTSGTTGLVAPGRWHRAAWPAGGAVLLAEAAAAAAGLGTGALGGPHWAAATAALAVGAGALTRVRGTSGAEYAADRLRLRAAAGAVVEAAVSPDGGEIGVRRAGRQLTVFVRPAPPAPHLVAMMLREDAAVPLRLLADLLRHRDTPAARIDLLLAGGRIPGEPPAPRMRYQQLLGPLQRWATTDVLIAVTIDPADCAAACARRGGGPSAELRVAALAAQRAVDALRAQGVAAVPLRPVDVAGIDPTPPAGSVPCAPESLTRGDLRPLFSGDAPGRAGISVRPAESGGIRVGAWRTADGTEPPGRRGDHEATGPIGSLTALHVPLAGCGQVLGSDATGGPVAARLHGRGVRSVWAAVADDPARQLVERAVATGARVLMVTGRPAMWEPLVTWVGSPRHLWISGWHYPRHIAAPSPADYTVTVLDGTAAGLAPGTVEPTGTVWRIEQAGISPVTEADVVLSQPLPGMLTVRTDGGAATLRLVA</sequence>
<evidence type="ECO:0000313" key="2">
    <source>
        <dbReference type="EMBL" id="TWS19160.1"/>
    </source>
</evidence>
<gene>
    <name evidence="2" type="ORF">FK529_11640</name>
</gene>
<feature type="domain" description="Type VII secretion system protein EccE" evidence="1">
    <location>
        <begin position="245"/>
        <end position="302"/>
    </location>
</feature>
<dbReference type="InterPro" id="IPR050051">
    <property type="entry name" value="EccE_dom"/>
</dbReference>
<evidence type="ECO:0000259" key="1">
    <source>
        <dbReference type="Pfam" id="PF11203"/>
    </source>
</evidence>